<feature type="active site" description="Charge relay system" evidence="5">
    <location>
        <position position="176"/>
    </location>
</feature>
<dbReference type="CDD" id="cd07496">
    <property type="entry name" value="Peptidases_S8_13"/>
    <property type="match status" value="1"/>
</dbReference>
<evidence type="ECO:0000256" key="6">
    <source>
        <dbReference type="RuleBase" id="RU003355"/>
    </source>
</evidence>
<dbReference type="InterPro" id="IPR023827">
    <property type="entry name" value="Peptidase_S8_Asp-AS"/>
</dbReference>
<dbReference type="PANTHER" id="PTHR43806">
    <property type="entry name" value="PEPTIDASE S8"/>
    <property type="match status" value="1"/>
</dbReference>
<keyword evidence="3 5" id="KW-0378">Hydrolase</keyword>
<feature type="chain" id="PRO_5037780176" evidence="8">
    <location>
        <begin position="27"/>
        <end position="573"/>
    </location>
</feature>
<feature type="domain" description="Peptidase S8/S53" evidence="9">
    <location>
        <begin position="170"/>
        <end position="478"/>
    </location>
</feature>
<evidence type="ECO:0000256" key="7">
    <source>
        <dbReference type="SAM" id="MobiDB-lite"/>
    </source>
</evidence>
<dbReference type="InterPro" id="IPR015500">
    <property type="entry name" value="Peptidase_S8_subtilisin-rel"/>
</dbReference>
<feature type="signal peptide" evidence="8">
    <location>
        <begin position="1"/>
        <end position="26"/>
    </location>
</feature>
<dbReference type="InterPro" id="IPR036852">
    <property type="entry name" value="Peptidase_S8/S53_dom_sf"/>
</dbReference>
<dbReference type="InterPro" id="IPR022398">
    <property type="entry name" value="Peptidase_S8_His-AS"/>
</dbReference>
<evidence type="ECO:0000256" key="4">
    <source>
        <dbReference type="ARBA" id="ARBA00022825"/>
    </source>
</evidence>
<dbReference type="GO" id="GO:0004252">
    <property type="term" value="F:serine-type endopeptidase activity"/>
    <property type="evidence" value="ECO:0007669"/>
    <property type="project" value="UniProtKB-UniRule"/>
</dbReference>
<keyword evidence="4 5" id="KW-0720">Serine protease</keyword>
<dbReference type="InterPro" id="IPR034176">
    <property type="entry name" value="Peptidases_S8_13"/>
</dbReference>
<keyword evidence="8" id="KW-0732">Signal</keyword>
<dbReference type="SUPFAM" id="SSF52743">
    <property type="entry name" value="Subtilisin-like"/>
    <property type="match status" value="1"/>
</dbReference>
<feature type="active site" description="Charge relay system" evidence="5">
    <location>
        <position position="442"/>
    </location>
</feature>
<comment type="similarity">
    <text evidence="1 5 6">Belongs to the peptidase S8 family.</text>
</comment>
<feature type="region of interest" description="Disordered" evidence="7">
    <location>
        <begin position="527"/>
        <end position="556"/>
    </location>
</feature>
<keyword evidence="2 5" id="KW-0645">Protease</keyword>
<gene>
    <name evidence="10" type="ORF">I7X39_10275</name>
</gene>
<evidence type="ECO:0000256" key="8">
    <source>
        <dbReference type="SAM" id="SignalP"/>
    </source>
</evidence>
<feature type="active site" description="Charge relay system" evidence="5">
    <location>
        <position position="253"/>
    </location>
</feature>
<evidence type="ECO:0000313" key="11">
    <source>
        <dbReference type="Proteomes" id="UP000613266"/>
    </source>
</evidence>
<evidence type="ECO:0000256" key="1">
    <source>
        <dbReference type="ARBA" id="ARBA00011073"/>
    </source>
</evidence>
<feature type="compositionally biased region" description="Gly residues" evidence="7">
    <location>
        <begin position="545"/>
        <end position="554"/>
    </location>
</feature>
<evidence type="ECO:0000256" key="3">
    <source>
        <dbReference type="ARBA" id="ARBA00022801"/>
    </source>
</evidence>
<dbReference type="InterPro" id="IPR000209">
    <property type="entry name" value="Peptidase_S8/S53_dom"/>
</dbReference>
<dbReference type="PROSITE" id="PS00137">
    <property type="entry name" value="SUBTILASE_HIS"/>
    <property type="match status" value="1"/>
</dbReference>
<dbReference type="PRINTS" id="PR00723">
    <property type="entry name" value="SUBTILISIN"/>
</dbReference>
<dbReference type="PROSITE" id="PS00136">
    <property type="entry name" value="SUBTILASE_ASP"/>
    <property type="match status" value="1"/>
</dbReference>
<dbReference type="Pfam" id="PF00082">
    <property type="entry name" value="Peptidase_S8"/>
    <property type="match status" value="1"/>
</dbReference>
<dbReference type="InterPro" id="IPR023828">
    <property type="entry name" value="Peptidase_S8_Ser-AS"/>
</dbReference>
<dbReference type="GO" id="GO:0006508">
    <property type="term" value="P:proteolysis"/>
    <property type="evidence" value="ECO:0007669"/>
    <property type="project" value="UniProtKB-KW"/>
</dbReference>
<dbReference type="PROSITE" id="PS00138">
    <property type="entry name" value="SUBTILASE_SER"/>
    <property type="match status" value="1"/>
</dbReference>
<organism evidence="10 11">
    <name type="scientific">Inhella proteolytica</name>
    <dbReference type="NCBI Taxonomy" id="2795029"/>
    <lineage>
        <taxon>Bacteria</taxon>
        <taxon>Pseudomonadati</taxon>
        <taxon>Pseudomonadota</taxon>
        <taxon>Betaproteobacteria</taxon>
        <taxon>Burkholderiales</taxon>
        <taxon>Sphaerotilaceae</taxon>
        <taxon>Inhella</taxon>
    </lineage>
</organism>
<sequence>MKRLPRPTALLTALTLLGLAAPPALAQASLEGRVIVRLKADSPGVRAKAWRERAAAYEVQDVAQRRADRLAQRAALPLLRAGRSLDARTHVVRVSGLDSATLRQRLAQDPEVEFVVIDRIRRHSAVPNDALYASGGTGQGQWYLKAPSSAVASAINAEGAWDLTVGSPSIAVAVLDTGVRYDHPDLAANLLPGYDLIGAGDNNGSIVLAVANDGDLADADASDPGDWVSQADVDSRRLGSSCTSDDIGPSSWHGTHVAGLVAAAGNNGIGIAGTSWNSKILPVRVLGKCGGYDSDIVAGIKWAVGAAVPGLPVNANPARVLNLSLGGVGPCTGDDGKLYTEAIALASTRGAVVVVAAGNSTGEPVDSPANCPGALAVTGLRHIGTKVGFSSMGPEVAIGAPGGNCVNLQGACLYPLLSTTNAGSQGPGLNGYSDSAAAVGTSFATPLVAGTVALMLARNPALTPDEVRTLLRSTARPYPSTGSEASTQQCPAPKSGAEVLECYCNTSTCGAGMLDARAAVAAVPLPPAPPPAPAPSPTPAPPPSSGGGGGGGTSGPWSLLGLVAALAALGRRR</sequence>
<protein>
    <submittedName>
        <fullName evidence="10">S8 family peptidase</fullName>
    </submittedName>
</protein>
<dbReference type="PROSITE" id="PS51892">
    <property type="entry name" value="SUBTILASE"/>
    <property type="match status" value="1"/>
</dbReference>
<dbReference type="EMBL" id="JAEDAK010000006">
    <property type="protein sequence ID" value="MBH9577283.1"/>
    <property type="molecule type" value="Genomic_DNA"/>
</dbReference>
<dbReference type="InterPro" id="IPR050131">
    <property type="entry name" value="Peptidase_S8_subtilisin-like"/>
</dbReference>
<dbReference type="Proteomes" id="UP000613266">
    <property type="component" value="Unassembled WGS sequence"/>
</dbReference>
<evidence type="ECO:0000256" key="2">
    <source>
        <dbReference type="ARBA" id="ARBA00022670"/>
    </source>
</evidence>
<evidence type="ECO:0000313" key="10">
    <source>
        <dbReference type="EMBL" id="MBH9577283.1"/>
    </source>
</evidence>
<evidence type="ECO:0000256" key="5">
    <source>
        <dbReference type="PROSITE-ProRule" id="PRU01240"/>
    </source>
</evidence>
<dbReference type="Gene3D" id="3.40.50.200">
    <property type="entry name" value="Peptidase S8/S53 domain"/>
    <property type="match status" value="1"/>
</dbReference>
<keyword evidence="11" id="KW-1185">Reference proteome</keyword>
<comment type="caution">
    <text evidence="10">The sequence shown here is derived from an EMBL/GenBank/DDBJ whole genome shotgun (WGS) entry which is preliminary data.</text>
</comment>
<dbReference type="RefSeq" id="WP_198111059.1">
    <property type="nucleotide sequence ID" value="NZ_JAEDAK010000006.1"/>
</dbReference>
<proteinExistence type="inferred from homology"/>
<reference evidence="10" key="1">
    <citation type="submission" date="2020-12" db="EMBL/GenBank/DDBJ databases">
        <title>The genome sequence of Inhella sp. 1Y17.</title>
        <authorList>
            <person name="Liu Y."/>
        </authorList>
    </citation>
    <scope>NUCLEOTIDE SEQUENCE</scope>
    <source>
        <strain evidence="10">1Y17</strain>
    </source>
</reference>
<name>A0A931J214_9BURK</name>
<dbReference type="PANTHER" id="PTHR43806:SF11">
    <property type="entry name" value="CEREVISIN-RELATED"/>
    <property type="match status" value="1"/>
</dbReference>
<evidence type="ECO:0000259" key="9">
    <source>
        <dbReference type="Pfam" id="PF00082"/>
    </source>
</evidence>
<dbReference type="AlphaFoldDB" id="A0A931J214"/>
<feature type="compositionally biased region" description="Pro residues" evidence="7">
    <location>
        <begin position="527"/>
        <end position="544"/>
    </location>
</feature>
<accession>A0A931J214</accession>